<feature type="domain" description="AMP-dependent synthetase/ligase" evidence="2">
    <location>
        <begin position="93"/>
        <end position="220"/>
    </location>
</feature>
<dbReference type="Proteomes" id="UP000485058">
    <property type="component" value="Unassembled WGS sequence"/>
</dbReference>
<dbReference type="PANTHER" id="PTHR43272">
    <property type="entry name" value="LONG-CHAIN-FATTY-ACID--COA LIGASE"/>
    <property type="match status" value="1"/>
</dbReference>
<dbReference type="PANTHER" id="PTHR43272:SF3">
    <property type="entry name" value="LONG CHAIN ACYL-COA SYNTHETASE 4"/>
    <property type="match status" value="1"/>
</dbReference>
<comment type="caution">
    <text evidence="3">The sequence shown here is derived from an EMBL/GenBank/DDBJ whole genome shotgun (WGS) entry which is preliminary data.</text>
</comment>
<dbReference type="InterPro" id="IPR042099">
    <property type="entry name" value="ANL_N_sf"/>
</dbReference>
<dbReference type="Gene3D" id="3.40.50.980">
    <property type="match status" value="1"/>
</dbReference>
<dbReference type="InterPro" id="IPR000873">
    <property type="entry name" value="AMP-dep_synth/lig_dom"/>
</dbReference>
<feature type="chain" id="PRO_5025646836" evidence="1">
    <location>
        <begin position="24"/>
        <end position="410"/>
    </location>
</feature>
<proteinExistence type="predicted"/>
<dbReference type="Pfam" id="PF00501">
    <property type="entry name" value="AMP-binding"/>
    <property type="match status" value="1"/>
</dbReference>
<gene>
    <name evidence="3" type="ORF">HaLaN_18308</name>
</gene>
<sequence length="410" mass="45527">MRDPSQAAVSAGVLLAWLCGAELQALDKTRGVLKTVVYWGPGSPSAQKELQELGRQHPSFPVPPSPEDLCTIMYTSGTTGIEARKHSRINEEMFLYLGCTIGYWQGDIAKLVDDISALQPAMFVGVPRVFDRIYARITDQIKNAGLVKRLIFNWGFSRKLYFMNQGSRQKEAAPFFDRILFSKIASRLGGKVKAVVSGGAPLAPHVEEFLRITMCAFMVQIIDRKKNIFKLSQGEYVAVEKLEGTYKKCPFVDQVWVYGNSYKSCLVAVVVPAAGPVAAWASSQGLPEGLEGLVSNDKLRAHILAELVAVGKADKLKGYELVKAVHLDAKPWSVDDELLTPTFKLKRPQLQKKYQAVLDAMYSGLKEGRNNVKNKIVAHLRLRMGIHHKQRKLVSLAALVLLAKHRRAAR</sequence>
<feature type="signal peptide" evidence="1">
    <location>
        <begin position="1"/>
        <end position="23"/>
    </location>
</feature>
<dbReference type="Gene3D" id="3.40.50.12780">
    <property type="entry name" value="N-terminal domain of ligase-like"/>
    <property type="match status" value="1"/>
</dbReference>
<evidence type="ECO:0000313" key="3">
    <source>
        <dbReference type="EMBL" id="GFH21073.1"/>
    </source>
</evidence>
<dbReference type="EMBL" id="BLLF01001757">
    <property type="protein sequence ID" value="GFH21073.1"/>
    <property type="molecule type" value="Genomic_DNA"/>
</dbReference>
<dbReference type="GO" id="GO:0005524">
    <property type="term" value="F:ATP binding"/>
    <property type="evidence" value="ECO:0007669"/>
    <property type="project" value="UniProtKB-KW"/>
</dbReference>
<dbReference type="SUPFAM" id="SSF56801">
    <property type="entry name" value="Acetyl-CoA synthetase-like"/>
    <property type="match status" value="1"/>
</dbReference>
<evidence type="ECO:0000256" key="1">
    <source>
        <dbReference type="SAM" id="SignalP"/>
    </source>
</evidence>
<keyword evidence="1" id="KW-0732">Signal</keyword>
<keyword evidence="4" id="KW-1185">Reference proteome</keyword>
<accession>A0A699ZEP9</accession>
<dbReference type="GO" id="GO:0005783">
    <property type="term" value="C:endoplasmic reticulum"/>
    <property type="evidence" value="ECO:0007669"/>
    <property type="project" value="TreeGrafter"/>
</dbReference>
<dbReference type="GO" id="GO:0004467">
    <property type="term" value="F:long-chain fatty acid-CoA ligase activity"/>
    <property type="evidence" value="ECO:0007669"/>
    <property type="project" value="TreeGrafter"/>
</dbReference>
<protein>
    <submittedName>
        <fullName evidence="3">AMP-binding domain-containing protein</fullName>
    </submittedName>
</protein>
<dbReference type="AlphaFoldDB" id="A0A699ZEP9"/>
<organism evidence="3 4">
    <name type="scientific">Haematococcus lacustris</name>
    <name type="common">Green alga</name>
    <name type="synonym">Haematococcus pluvialis</name>
    <dbReference type="NCBI Taxonomy" id="44745"/>
    <lineage>
        <taxon>Eukaryota</taxon>
        <taxon>Viridiplantae</taxon>
        <taxon>Chlorophyta</taxon>
        <taxon>core chlorophytes</taxon>
        <taxon>Chlorophyceae</taxon>
        <taxon>CS clade</taxon>
        <taxon>Chlamydomonadales</taxon>
        <taxon>Haematococcaceae</taxon>
        <taxon>Haematococcus</taxon>
    </lineage>
</organism>
<reference evidence="3 4" key="1">
    <citation type="submission" date="2020-02" db="EMBL/GenBank/DDBJ databases">
        <title>Draft genome sequence of Haematococcus lacustris strain NIES-144.</title>
        <authorList>
            <person name="Morimoto D."/>
            <person name="Nakagawa S."/>
            <person name="Yoshida T."/>
            <person name="Sawayama S."/>
        </authorList>
    </citation>
    <scope>NUCLEOTIDE SEQUENCE [LARGE SCALE GENOMIC DNA]</scope>
    <source>
        <strain evidence="3 4">NIES-144</strain>
    </source>
</reference>
<evidence type="ECO:0000313" key="4">
    <source>
        <dbReference type="Proteomes" id="UP000485058"/>
    </source>
</evidence>
<evidence type="ECO:0000259" key="2">
    <source>
        <dbReference type="Pfam" id="PF00501"/>
    </source>
</evidence>
<dbReference type="GO" id="GO:0016020">
    <property type="term" value="C:membrane"/>
    <property type="evidence" value="ECO:0007669"/>
    <property type="project" value="TreeGrafter"/>
</dbReference>
<name>A0A699ZEP9_HAELA</name>